<reference evidence="3" key="1">
    <citation type="submission" date="2016-11" db="EMBL/GenBank/DDBJ databases">
        <title>The genome of Nicotiana attenuata.</title>
        <authorList>
            <person name="Xu S."/>
            <person name="Brockmoeller T."/>
            <person name="Gaquerel E."/>
            <person name="Navarro A."/>
            <person name="Kuhl H."/>
            <person name="Gase K."/>
            <person name="Ling Z."/>
            <person name="Zhou W."/>
            <person name="Kreitzer C."/>
            <person name="Stanke M."/>
            <person name="Tang H."/>
            <person name="Lyons E."/>
            <person name="Pandey P."/>
            <person name="Pandey S.P."/>
            <person name="Timmermann B."/>
            <person name="Baldwin I.T."/>
        </authorList>
    </citation>
    <scope>NUCLEOTIDE SEQUENCE [LARGE SCALE GENOMIC DNA]</scope>
    <source>
        <strain evidence="3">UT</strain>
    </source>
</reference>
<evidence type="ECO:0000256" key="1">
    <source>
        <dbReference type="SAM" id="MobiDB-lite"/>
    </source>
</evidence>
<evidence type="ECO:0000313" key="3">
    <source>
        <dbReference type="EMBL" id="OIT01329.1"/>
    </source>
</evidence>
<dbReference type="Proteomes" id="UP000187609">
    <property type="component" value="Unassembled WGS sequence"/>
</dbReference>
<dbReference type="PANTHER" id="PTHR36040">
    <property type="entry name" value="OS04G0188500 PROTEIN"/>
    <property type="match status" value="1"/>
</dbReference>
<dbReference type="Gramene" id="OIT01329">
    <property type="protein sequence ID" value="OIT01329"/>
    <property type="gene ID" value="A4A49_02782"/>
</dbReference>
<evidence type="ECO:0000256" key="2">
    <source>
        <dbReference type="SAM" id="SignalP"/>
    </source>
</evidence>
<gene>
    <name evidence="3" type="ORF">A4A49_02782</name>
</gene>
<dbReference type="EMBL" id="MJEQ01037189">
    <property type="protein sequence ID" value="OIT01329.1"/>
    <property type="molecule type" value="Genomic_DNA"/>
</dbReference>
<proteinExistence type="predicted"/>
<name>A0A1J6J240_NICAT</name>
<sequence length="93" mass="10195">MKLLCFNMQKSLVFVMIIVMVSSCFGVASPRKTLIGGREERITDNGVGIGVKKEYTFPNREIDNHHNIPREYYSQRGNNSTGGAAGGGDNGDK</sequence>
<keyword evidence="4" id="KW-1185">Reference proteome</keyword>
<feature type="chain" id="PRO_5012566157" evidence="2">
    <location>
        <begin position="27"/>
        <end position="93"/>
    </location>
</feature>
<protein>
    <submittedName>
        <fullName evidence="3">Uncharacterized protein</fullName>
    </submittedName>
</protein>
<evidence type="ECO:0000313" key="4">
    <source>
        <dbReference type="Proteomes" id="UP000187609"/>
    </source>
</evidence>
<dbReference type="PROSITE" id="PS51257">
    <property type="entry name" value="PROKAR_LIPOPROTEIN"/>
    <property type="match status" value="1"/>
</dbReference>
<accession>A0A1J6J240</accession>
<dbReference type="PANTHER" id="PTHR36040:SF3">
    <property type="entry name" value="OS04G0188500 PROTEIN"/>
    <property type="match status" value="1"/>
</dbReference>
<comment type="caution">
    <text evidence="3">The sequence shown here is derived from an EMBL/GenBank/DDBJ whole genome shotgun (WGS) entry which is preliminary data.</text>
</comment>
<keyword evidence="2" id="KW-0732">Signal</keyword>
<feature type="region of interest" description="Disordered" evidence="1">
    <location>
        <begin position="66"/>
        <end position="93"/>
    </location>
</feature>
<organism evidence="3 4">
    <name type="scientific">Nicotiana attenuata</name>
    <name type="common">Coyote tobacco</name>
    <dbReference type="NCBI Taxonomy" id="49451"/>
    <lineage>
        <taxon>Eukaryota</taxon>
        <taxon>Viridiplantae</taxon>
        <taxon>Streptophyta</taxon>
        <taxon>Embryophyta</taxon>
        <taxon>Tracheophyta</taxon>
        <taxon>Spermatophyta</taxon>
        <taxon>Magnoliopsida</taxon>
        <taxon>eudicotyledons</taxon>
        <taxon>Gunneridae</taxon>
        <taxon>Pentapetalae</taxon>
        <taxon>asterids</taxon>
        <taxon>lamiids</taxon>
        <taxon>Solanales</taxon>
        <taxon>Solanaceae</taxon>
        <taxon>Nicotianoideae</taxon>
        <taxon>Nicotianeae</taxon>
        <taxon>Nicotiana</taxon>
    </lineage>
</organism>
<feature type="signal peptide" evidence="2">
    <location>
        <begin position="1"/>
        <end position="26"/>
    </location>
</feature>
<dbReference type="AlphaFoldDB" id="A0A1J6J240"/>
<feature type="compositionally biased region" description="Gly residues" evidence="1">
    <location>
        <begin position="83"/>
        <end position="93"/>
    </location>
</feature>
<dbReference type="OMA" id="AYPRKAL"/>